<keyword evidence="1" id="KW-0464">Manganese</keyword>
<accession>A0AAD5PBT6</accession>
<organism evidence="3 4">
    <name type="scientific">Phascolomyces articulosus</name>
    <dbReference type="NCBI Taxonomy" id="60185"/>
    <lineage>
        <taxon>Eukaryota</taxon>
        <taxon>Fungi</taxon>
        <taxon>Fungi incertae sedis</taxon>
        <taxon>Mucoromycota</taxon>
        <taxon>Mucoromycotina</taxon>
        <taxon>Mucoromycetes</taxon>
        <taxon>Mucorales</taxon>
        <taxon>Lichtheimiaceae</taxon>
        <taxon>Phascolomyces</taxon>
    </lineage>
</organism>
<dbReference type="CDD" id="cd00143">
    <property type="entry name" value="PP2Cc"/>
    <property type="match status" value="1"/>
</dbReference>
<dbReference type="EC" id="3.1.3.16" evidence="1"/>
<reference evidence="3" key="1">
    <citation type="journal article" date="2022" name="IScience">
        <title>Evolution of zygomycete secretomes and the origins of terrestrial fungal ecologies.</title>
        <authorList>
            <person name="Chang Y."/>
            <person name="Wang Y."/>
            <person name="Mondo S."/>
            <person name="Ahrendt S."/>
            <person name="Andreopoulos W."/>
            <person name="Barry K."/>
            <person name="Beard J."/>
            <person name="Benny G.L."/>
            <person name="Blankenship S."/>
            <person name="Bonito G."/>
            <person name="Cuomo C."/>
            <person name="Desiro A."/>
            <person name="Gervers K.A."/>
            <person name="Hundley H."/>
            <person name="Kuo A."/>
            <person name="LaButti K."/>
            <person name="Lang B.F."/>
            <person name="Lipzen A."/>
            <person name="O'Donnell K."/>
            <person name="Pangilinan J."/>
            <person name="Reynolds N."/>
            <person name="Sandor L."/>
            <person name="Smith M.E."/>
            <person name="Tsang A."/>
            <person name="Grigoriev I.V."/>
            <person name="Stajich J.E."/>
            <person name="Spatafora J.W."/>
        </authorList>
    </citation>
    <scope>NUCLEOTIDE SEQUENCE</scope>
    <source>
        <strain evidence="3">RSA 2281</strain>
    </source>
</reference>
<reference evidence="3" key="2">
    <citation type="submission" date="2023-02" db="EMBL/GenBank/DDBJ databases">
        <authorList>
            <consortium name="DOE Joint Genome Institute"/>
            <person name="Mondo S.J."/>
            <person name="Chang Y."/>
            <person name="Wang Y."/>
            <person name="Ahrendt S."/>
            <person name="Andreopoulos W."/>
            <person name="Barry K."/>
            <person name="Beard J."/>
            <person name="Benny G.L."/>
            <person name="Blankenship S."/>
            <person name="Bonito G."/>
            <person name="Cuomo C."/>
            <person name="Desiro A."/>
            <person name="Gervers K.A."/>
            <person name="Hundley H."/>
            <person name="Kuo A."/>
            <person name="LaButti K."/>
            <person name="Lang B.F."/>
            <person name="Lipzen A."/>
            <person name="O'Donnell K."/>
            <person name="Pangilinan J."/>
            <person name="Reynolds N."/>
            <person name="Sandor L."/>
            <person name="Smith M.W."/>
            <person name="Tsang A."/>
            <person name="Grigoriev I.V."/>
            <person name="Stajich J.E."/>
            <person name="Spatafora J.W."/>
        </authorList>
    </citation>
    <scope>NUCLEOTIDE SEQUENCE</scope>
    <source>
        <strain evidence="3">RSA 2281</strain>
    </source>
</reference>
<dbReference type="PANTHER" id="PTHR12320">
    <property type="entry name" value="PROTEIN PHOSPHATASE 2C"/>
    <property type="match status" value="1"/>
</dbReference>
<comment type="caution">
    <text evidence="3">The sequence shown here is derived from an EMBL/GenBank/DDBJ whole genome shotgun (WGS) entry which is preliminary data.</text>
</comment>
<feature type="domain" description="PPM-type phosphatase" evidence="2">
    <location>
        <begin position="129"/>
        <end position="395"/>
    </location>
</feature>
<dbReference type="SMART" id="SM00331">
    <property type="entry name" value="PP2C_SIG"/>
    <property type="match status" value="1"/>
</dbReference>
<dbReference type="Proteomes" id="UP001209540">
    <property type="component" value="Unassembled WGS sequence"/>
</dbReference>
<keyword evidence="1" id="KW-0460">Magnesium</keyword>
<dbReference type="Gene3D" id="3.60.40.10">
    <property type="entry name" value="PPM-type phosphatase domain"/>
    <property type="match status" value="2"/>
</dbReference>
<dbReference type="SUPFAM" id="SSF81606">
    <property type="entry name" value="PP2C-like"/>
    <property type="match status" value="1"/>
</dbReference>
<name>A0AAD5PBT6_9FUNG</name>
<dbReference type="EMBL" id="JAIXMP010000022">
    <property type="protein sequence ID" value="KAI9255778.1"/>
    <property type="molecule type" value="Genomic_DNA"/>
</dbReference>
<dbReference type="InterPro" id="IPR036457">
    <property type="entry name" value="PPM-type-like_dom_sf"/>
</dbReference>
<comment type="cofactor">
    <cofactor evidence="1">
        <name>Mn(2+)</name>
        <dbReference type="ChEBI" id="CHEBI:29035"/>
    </cofactor>
</comment>
<comment type="catalytic activity">
    <reaction evidence="1">
        <text>O-phospho-L-seryl-[protein] + H2O = L-seryl-[protein] + phosphate</text>
        <dbReference type="Rhea" id="RHEA:20629"/>
        <dbReference type="Rhea" id="RHEA-COMP:9863"/>
        <dbReference type="Rhea" id="RHEA-COMP:11604"/>
        <dbReference type="ChEBI" id="CHEBI:15377"/>
        <dbReference type="ChEBI" id="CHEBI:29999"/>
        <dbReference type="ChEBI" id="CHEBI:43474"/>
        <dbReference type="ChEBI" id="CHEBI:83421"/>
        <dbReference type="EC" id="3.1.3.16"/>
    </reaction>
</comment>
<keyword evidence="1" id="KW-0479">Metal-binding</keyword>
<keyword evidence="4" id="KW-1185">Reference proteome</keyword>
<dbReference type="GO" id="GO:0046872">
    <property type="term" value="F:metal ion binding"/>
    <property type="evidence" value="ECO:0007669"/>
    <property type="project" value="UniProtKB-UniRule"/>
</dbReference>
<dbReference type="FunFam" id="3.60.40.10:FF:000130">
    <property type="entry name" value="Related to PTC7-type 2C protein phosphatase"/>
    <property type="match status" value="1"/>
</dbReference>
<proteinExistence type="inferred from homology"/>
<dbReference type="GO" id="GO:0004722">
    <property type="term" value="F:protein serine/threonine phosphatase activity"/>
    <property type="evidence" value="ECO:0007669"/>
    <property type="project" value="UniProtKB-EC"/>
</dbReference>
<comment type="similarity">
    <text evidence="1">Belongs to the PP2C family.</text>
</comment>
<evidence type="ECO:0000313" key="3">
    <source>
        <dbReference type="EMBL" id="KAI9255778.1"/>
    </source>
</evidence>
<dbReference type="InterPro" id="IPR001932">
    <property type="entry name" value="PPM-type_phosphatase-like_dom"/>
</dbReference>
<evidence type="ECO:0000313" key="4">
    <source>
        <dbReference type="Proteomes" id="UP001209540"/>
    </source>
</evidence>
<keyword evidence="1" id="KW-0904">Protein phosphatase</keyword>
<comment type="cofactor">
    <cofactor evidence="1">
        <name>Mg(2+)</name>
        <dbReference type="ChEBI" id="CHEBI:18420"/>
    </cofactor>
</comment>
<gene>
    <name evidence="3" type="ORF">BDA99DRAFT_517591</name>
</gene>
<dbReference type="AlphaFoldDB" id="A0AAD5PBT6"/>
<protein>
    <recommendedName>
        <fullName evidence="1">Protein phosphatase</fullName>
        <ecNumber evidence="1">3.1.3.16</ecNumber>
    </recommendedName>
</protein>
<dbReference type="SMART" id="SM00332">
    <property type="entry name" value="PP2Cc"/>
    <property type="match status" value="1"/>
</dbReference>
<comment type="catalytic activity">
    <reaction evidence="1">
        <text>O-phospho-L-threonyl-[protein] + H2O = L-threonyl-[protein] + phosphate</text>
        <dbReference type="Rhea" id="RHEA:47004"/>
        <dbReference type="Rhea" id="RHEA-COMP:11060"/>
        <dbReference type="Rhea" id="RHEA-COMP:11605"/>
        <dbReference type="ChEBI" id="CHEBI:15377"/>
        <dbReference type="ChEBI" id="CHEBI:30013"/>
        <dbReference type="ChEBI" id="CHEBI:43474"/>
        <dbReference type="ChEBI" id="CHEBI:61977"/>
        <dbReference type="EC" id="3.1.3.16"/>
    </reaction>
</comment>
<dbReference type="PROSITE" id="PS51746">
    <property type="entry name" value="PPM_2"/>
    <property type="match status" value="1"/>
</dbReference>
<dbReference type="InterPro" id="IPR039123">
    <property type="entry name" value="PPTC7"/>
</dbReference>
<sequence>MSNSSNKVAKQIVKSLPSSLPGLPTTTCTKARCATSVRSLSSAPSRHRPQVVLTCFRKIPQTRLYYDYAIHRPQQSSTNPFIAPSSYHKQLPLFDFFANTKPKPSYLFSAGASGFAKRRGLSQPSQQHHYDPFEQAYQSVQVGEDAYFIRSDALGVADGVGGWTGTLGANPALYSRKLMHHAYVELERFDNVDDDLFAQYDDADPVDVLQKSYELSLMEAHREGVIGSSTACVALLRNDELRVANLGDCGISVIRQNSYIFRNEEQQHAFNFPYQLGTNSPDKPKDAQTFDIKVEKGDIIVLGTDGLFDNLFDKEILSIVKAHVNAYTIPGSGQRPPRLLNFNPQKLSDALAARARAVSEDRRNMDSPFQTQAINEGYFHQGGKSDDISVVVAIVNDSEDSPDRRL</sequence>
<keyword evidence="1" id="KW-0378">Hydrolase</keyword>
<dbReference type="PANTHER" id="PTHR12320:SF84">
    <property type="entry name" value="PROTEIN PHOSPHATASE"/>
    <property type="match status" value="1"/>
</dbReference>
<evidence type="ECO:0000256" key="1">
    <source>
        <dbReference type="RuleBase" id="RU366020"/>
    </source>
</evidence>
<dbReference type="Pfam" id="PF07228">
    <property type="entry name" value="SpoIIE"/>
    <property type="match status" value="1"/>
</dbReference>
<evidence type="ECO:0000259" key="2">
    <source>
        <dbReference type="PROSITE" id="PS51746"/>
    </source>
</evidence>